<dbReference type="InterPro" id="IPR038128">
    <property type="entry name" value="Gamma_PGA_hydro_sf"/>
</dbReference>
<dbReference type="Pfam" id="PF05908">
    <property type="entry name" value="Gamma_PGA_hydro"/>
    <property type="match status" value="1"/>
</dbReference>
<comment type="caution">
    <text evidence="1">The sequence shown here is derived from an EMBL/GenBank/DDBJ whole genome shotgun (WGS) entry which is preliminary data.</text>
</comment>
<accession>A0ABX1TXN2</accession>
<gene>
    <name evidence="1" type="ORF">E4Q23_09650</name>
</gene>
<name>A0ABX1TXN2_9PROT</name>
<dbReference type="InterPro" id="IPR008585">
    <property type="entry name" value="Gamma_PGA_hydro"/>
</dbReference>
<protein>
    <submittedName>
        <fullName evidence="1">Replication protein</fullName>
    </submittedName>
</protein>
<evidence type="ECO:0000313" key="2">
    <source>
        <dbReference type="Proteomes" id="UP000749010"/>
    </source>
</evidence>
<dbReference type="RefSeq" id="WP_169066454.1">
    <property type="nucleotide sequence ID" value="NZ_SPMY01000025.1"/>
</dbReference>
<dbReference type="EMBL" id="SPMY01000025">
    <property type="protein sequence ID" value="NMQ27998.1"/>
    <property type="molecule type" value="Genomic_DNA"/>
</dbReference>
<dbReference type="Proteomes" id="UP000749010">
    <property type="component" value="Unassembled WGS sequence"/>
</dbReference>
<reference evidence="1 2" key="1">
    <citation type="submission" date="2019-03" db="EMBL/GenBank/DDBJ databases">
        <title>Metabolic reconstructions from genomes of highly enriched 'Candidatus Accumulibacter' and 'Candidatus Competibacter' bioreactor populations.</title>
        <authorList>
            <person name="Annavajhala M.K."/>
            <person name="Welles L."/>
            <person name="Abbas B."/>
            <person name="Sorokin D."/>
            <person name="Park H."/>
            <person name="Van Loosdrecht M."/>
            <person name="Chandran K."/>
        </authorList>
    </citation>
    <scope>NUCLEOTIDE SEQUENCE [LARGE SCALE GENOMIC DNA]</scope>
    <source>
        <strain evidence="1 2">SBR_S</strain>
    </source>
</reference>
<keyword evidence="2" id="KW-1185">Reference proteome</keyword>
<organism evidence="1 2">
    <name type="scientific">Candidatus Accumulibacter phosphatis</name>
    <dbReference type="NCBI Taxonomy" id="327160"/>
    <lineage>
        <taxon>Bacteria</taxon>
        <taxon>Pseudomonadati</taxon>
        <taxon>Pseudomonadota</taxon>
        <taxon>Betaproteobacteria</taxon>
        <taxon>Candidatus Accumulibacter</taxon>
    </lineage>
</organism>
<dbReference type="Gene3D" id="3.40.630.100">
    <property type="entry name" value="Poly-gamma-glutamate hydrolase, zinc-binding motif"/>
    <property type="match status" value="1"/>
</dbReference>
<sequence length="202" mass="21487">MSDKYSNFSELSASEPSGSYSVLARNNGSSVVVAAPHAGAIEPGTSEISLGVAANDLSVYLFEGLKSQGNSDLHITSSNFDEPQCLSLLKASDMVITIHGEQSEGEIVFLGGLHASALASLRTTLQDRGYSVQEHANPALQGHNKNNICNIGRLGAGVQLEISKGLRRTFFASLTQNGRDQPTPRLNDFCVVIRYGLHTNGP</sequence>
<evidence type="ECO:0000313" key="1">
    <source>
        <dbReference type="EMBL" id="NMQ27998.1"/>
    </source>
</evidence>
<proteinExistence type="predicted"/>